<reference evidence="8 9" key="1">
    <citation type="journal article" date="2024" name="G3 (Bethesda)">
        <title>A hybrid genome assembly of the endangered aye-aye (Daubentonia madagascariensis).</title>
        <authorList>
            <person name="Versoza C.J."/>
            <person name="Pfeifer S.P."/>
        </authorList>
    </citation>
    <scope>NUCLEOTIDE SEQUENCE [LARGE SCALE GENOMIC DNA]</scope>
    <source>
        <strain evidence="8">6821</strain>
    </source>
</reference>
<evidence type="ECO:0000256" key="3">
    <source>
        <dbReference type="ARBA" id="ARBA00022454"/>
    </source>
</evidence>
<comment type="subcellular location">
    <subcellularLocation>
        <location evidence="2">Chromosome</location>
        <location evidence="2">Centromere</location>
        <location evidence="2">Kinetochore</location>
    </subcellularLocation>
    <subcellularLocation>
        <location evidence="1">Nucleus</location>
    </subcellularLocation>
</comment>
<dbReference type="GO" id="GO:0005634">
    <property type="term" value="C:nucleus"/>
    <property type="evidence" value="ECO:0007669"/>
    <property type="project" value="UniProtKB-SubCell"/>
</dbReference>
<keyword evidence="9" id="KW-1185">Reference proteome</keyword>
<dbReference type="Proteomes" id="UP001610411">
    <property type="component" value="Unassembled WGS sequence"/>
</dbReference>
<comment type="caution">
    <text evidence="8">The sequence shown here is derived from an EMBL/GenBank/DDBJ whole genome shotgun (WGS) entry which is preliminary data.</text>
</comment>
<dbReference type="InterPro" id="IPR028847">
    <property type="entry name" value="CENP-W"/>
</dbReference>
<name>A0ABD2F2L0_DAUMA</name>
<evidence type="ECO:0000256" key="6">
    <source>
        <dbReference type="ARBA" id="ARBA00023328"/>
    </source>
</evidence>
<evidence type="ECO:0000256" key="1">
    <source>
        <dbReference type="ARBA" id="ARBA00004123"/>
    </source>
</evidence>
<dbReference type="InterPro" id="IPR052484">
    <property type="entry name" value="CENP-W/WIP1"/>
</dbReference>
<evidence type="ECO:0000256" key="7">
    <source>
        <dbReference type="ARBA" id="ARBA00038432"/>
    </source>
</evidence>
<accession>A0ABD2F2L0</accession>
<evidence type="ECO:0000256" key="4">
    <source>
        <dbReference type="ARBA" id="ARBA00022838"/>
    </source>
</evidence>
<keyword evidence="3" id="KW-0158">Chromosome</keyword>
<dbReference type="GO" id="GO:0000776">
    <property type="term" value="C:kinetochore"/>
    <property type="evidence" value="ECO:0007669"/>
    <property type="project" value="UniProtKB-KW"/>
</dbReference>
<dbReference type="Gene3D" id="1.10.20.10">
    <property type="entry name" value="Histone, subunit A"/>
    <property type="match status" value="1"/>
</dbReference>
<proteinExistence type="inferred from homology"/>
<evidence type="ECO:0000313" key="8">
    <source>
        <dbReference type="EMBL" id="KAL2792533.1"/>
    </source>
</evidence>
<comment type="similarity">
    <text evidence="7">Belongs to the CENP-W/WIP1 family.</text>
</comment>
<dbReference type="InterPro" id="IPR009072">
    <property type="entry name" value="Histone-fold"/>
</dbReference>
<evidence type="ECO:0000256" key="2">
    <source>
        <dbReference type="ARBA" id="ARBA00004629"/>
    </source>
</evidence>
<dbReference type="AlphaFoldDB" id="A0ABD2F2L0"/>
<organism evidence="8 9">
    <name type="scientific">Daubentonia madagascariensis</name>
    <name type="common">Aye-aye</name>
    <name type="synonym">Sciurus madagascariensis</name>
    <dbReference type="NCBI Taxonomy" id="31869"/>
    <lineage>
        <taxon>Eukaryota</taxon>
        <taxon>Metazoa</taxon>
        <taxon>Chordata</taxon>
        <taxon>Craniata</taxon>
        <taxon>Vertebrata</taxon>
        <taxon>Euteleostomi</taxon>
        <taxon>Mammalia</taxon>
        <taxon>Eutheria</taxon>
        <taxon>Euarchontoglires</taxon>
        <taxon>Primates</taxon>
        <taxon>Strepsirrhini</taxon>
        <taxon>Chiromyiformes</taxon>
        <taxon>Daubentoniidae</taxon>
        <taxon>Daubentonia</taxon>
    </lineage>
</organism>
<keyword evidence="6" id="KW-0137">Centromere</keyword>
<dbReference type="EMBL" id="JBFSEQ010000002">
    <property type="protein sequence ID" value="KAL2792533.1"/>
    <property type="molecule type" value="Genomic_DNA"/>
</dbReference>
<keyword evidence="4" id="KW-0995">Kinetochore</keyword>
<keyword evidence="5" id="KW-0539">Nucleus</keyword>
<evidence type="ECO:0000256" key="5">
    <source>
        <dbReference type="ARBA" id="ARBA00023242"/>
    </source>
</evidence>
<dbReference type="PANTHER" id="PTHR34832:SF1">
    <property type="entry name" value="CENTROMERE PROTEIN W"/>
    <property type="match status" value="1"/>
</dbReference>
<dbReference type="Pfam" id="PF15510">
    <property type="entry name" value="CENP-W"/>
    <property type="match status" value="1"/>
</dbReference>
<dbReference type="PANTHER" id="PTHR34832">
    <property type="entry name" value="CENTROMERE PROTEIN W"/>
    <property type="match status" value="1"/>
</dbReference>
<protein>
    <submittedName>
        <fullName evidence="8">Centromere protein W isoform a</fullName>
    </submittedName>
</protein>
<gene>
    <name evidence="8" type="ORF">WCI35_007840</name>
</gene>
<evidence type="ECO:0000313" key="9">
    <source>
        <dbReference type="Proteomes" id="UP001610411"/>
    </source>
</evidence>
<sequence length="64" mass="7431">MALSTTVSHRKQIKRTAPRGFLKRVFKRQKPHLRLEKSADLLVRFPPFSGWEWGTGVILKKSRG</sequence>